<name>A0ACB6Z6H1_THEGA</name>
<evidence type="ECO:0000313" key="1">
    <source>
        <dbReference type="EMBL" id="KAF9645206.1"/>
    </source>
</evidence>
<accession>A0ACB6Z6H1</accession>
<reference evidence="1" key="1">
    <citation type="submission" date="2019-10" db="EMBL/GenBank/DDBJ databases">
        <authorList>
            <consortium name="DOE Joint Genome Institute"/>
            <person name="Kuo A."/>
            <person name="Miyauchi S."/>
            <person name="Kiss E."/>
            <person name="Drula E."/>
            <person name="Kohler A."/>
            <person name="Sanchez-Garcia M."/>
            <person name="Andreopoulos B."/>
            <person name="Barry K.W."/>
            <person name="Bonito G."/>
            <person name="Buee M."/>
            <person name="Carver A."/>
            <person name="Chen C."/>
            <person name="Cichocki N."/>
            <person name="Clum A."/>
            <person name="Culley D."/>
            <person name="Crous P.W."/>
            <person name="Fauchery L."/>
            <person name="Girlanda M."/>
            <person name="Hayes R."/>
            <person name="Keri Z."/>
            <person name="Labutti K."/>
            <person name="Lipzen A."/>
            <person name="Lombard V."/>
            <person name="Magnuson J."/>
            <person name="Maillard F."/>
            <person name="Morin E."/>
            <person name="Murat C."/>
            <person name="Nolan M."/>
            <person name="Ohm R."/>
            <person name="Pangilinan J."/>
            <person name="Pereira M."/>
            <person name="Perotto S."/>
            <person name="Peter M."/>
            <person name="Riley R."/>
            <person name="Sitrit Y."/>
            <person name="Stielow B."/>
            <person name="Szollosi G."/>
            <person name="Zifcakova L."/>
            <person name="Stursova M."/>
            <person name="Spatafora J.W."/>
            <person name="Tedersoo L."/>
            <person name="Vaario L.-M."/>
            <person name="Yamada A."/>
            <person name="Yan M."/>
            <person name="Wang P."/>
            <person name="Xu J."/>
            <person name="Bruns T."/>
            <person name="Baldrian P."/>
            <person name="Vilgalys R."/>
            <person name="Henrissat B."/>
            <person name="Grigoriev I.V."/>
            <person name="Hibbett D."/>
            <person name="Nagy L.G."/>
            <person name="Martin F.M."/>
        </authorList>
    </citation>
    <scope>NUCLEOTIDE SEQUENCE</scope>
    <source>
        <strain evidence="1">P2</strain>
    </source>
</reference>
<keyword evidence="2" id="KW-1185">Reference proteome</keyword>
<dbReference type="Proteomes" id="UP000886501">
    <property type="component" value="Unassembled WGS sequence"/>
</dbReference>
<reference evidence="1" key="2">
    <citation type="journal article" date="2020" name="Nat. Commun.">
        <title>Large-scale genome sequencing of mycorrhizal fungi provides insights into the early evolution of symbiotic traits.</title>
        <authorList>
            <person name="Miyauchi S."/>
            <person name="Kiss E."/>
            <person name="Kuo A."/>
            <person name="Drula E."/>
            <person name="Kohler A."/>
            <person name="Sanchez-Garcia M."/>
            <person name="Morin E."/>
            <person name="Andreopoulos B."/>
            <person name="Barry K.W."/>
            <person name="Bonito G."/>
            <person name="Buee M."/>
            <person name="Carver A."/>
            <person name="Chen C."/>
            <person name="Cichocki N."/>
            <person name="Clum A."/>
            <person name="Culley D."/>
            <person name="Crous P.W."/>
            <person name="Fauchery L."/>
            <person name="Girlanda M."/>
            <person name="Hayes R.D."/>
            <person name="Keri Z."/>
            <person name="LaButti K."/>
            <person name="Lipzen A."/>
            <person name="Lombard V."/>
            <person name="Magnuson J."/>
            <person name="Maillard F."/>
            <person name="Murat C."/>
            <person name="Nolan M."/>
            <person name="Ohm R.A."/>
            <person name="Pangilinan J."/>
            <person name="Pereira M.F."/>
            <person name="Perotto S."/>
            <person name="Peter M."/>
            <person name="Pfister S."/>
            <person name="Riley R."/>
            <person name="Sitrit Y."/>
            <person name="Stielow J.B."/>
            <person name="Szollosi G."/>
            <person name="Zifcakova L."/>
            <person name="Stursova M."/>
            <person name="Spatafora J.W."/>
            <person name="Tedersoo L."/>
            <person name="Vaario L.M."/>
            <person name="Yamada A."/>
            <person name="Yan M."/>
            <person name="Wang P."/>
            <person name="Xu J."/>
            <person name="Bruns T."/>
            <person name="Baldrian P."/>
            <person name="Vilgalys R."/>
            <person name="Dunand C."/>
            <person name="Henrissat B."/>
            <person name="Grigoriev I.V."/>
            <person name="Hibbett D."/>
            <person name="Nagy L.G."/>
            <person name="Martin F.M."/>
        </authorList>
    </citation>
    <scope>NUCLEOTIDE SEQUENCE</scope>
    <source>
        <strain evidence="1">P2</strain>
    </source>
</reference>
<proteinExistence type="predicted"/>
<dbReference type="EMBL" id="MU118099">
    <property type="protein sequence ID" value="KAF9645206.1"/>
    <property type="molecule type" value="Genomic_DNA"/>
</dbReference>
<comment type="caution">
    <text evidence="1">The sequence shown here is derived from an EMBL/GenBank/DDBJ whole genome shotgun (WGS) entry which is preliminary data.</text>
</comment>
<evidence type="ECO:0000313" key="2">
    <source>
        <dbReference type="Proteomes" id="UP000886501"/>
    </source>
</evidence>
<organism evidence="1 2">
    <name type="scientific">Thelephora ganbajun</name>
    <name type="common">Ganba fungus</name>
    <dbReference type="NCBI Taxonomy" id="370292"/>
    <lineage>
        <taxon>Eukaryota</taxon>
        <taxon>Fungi</taxon>
        <taxon>Dikarya</taxon>
        <taxon>Basidiomycota</taxon>
        <taxon>Agaricomycotina</taxon>
        <taxon>Agaricomycetes</taxon>
        <taxon>Thelephorales</taxon>
        <taxon>Thelephoraceae</taxon>
        <taxon>Thelephora</taxon>
    </lineage>
</organism>
<protein>
    <submittedName>
        <fullName evidence="1">Uncharacterized protein</fullName>
    </submittedName>
</protein>
<gene>
    <name evidence="1" type="ORF">BDM02DRAFT_3131226</name>
</gene>
<sequence>MRLLEKSGSLPIPPIPFTTYAPTLLRFLELCEDYHRNNPISTSIPHVPSQLEPEVTTLQILRSASREEENLFDLTPMLVSVLEKVLRPGDRLQSRALGLELFAGLWHCWSSLLLCGGITHETCAQLVDTIGGLFQPNEVQPSILTEERLRADYGGDIDRFNTVGILLGFALSDAWRGHLRPLNFASCAGIMSLERDRRQVLNALSRLAKIATGFAETQDKSAMFVKGLDRLKGIRSNLCSCIFGRRMKWLKRETLQFFYTHGTEYLDAFAMHIEGCSSTAAATAAFTFRGADGAYRRVRVKDSSRTLGTSELERVPGLQAMCRARGLYQTVR</sequence>